<dbReference type="SUPFAM" id="SSF50969">
    <property type="entry name" value="YVTN repeat-like/Quinoprotein amine dehydrogenase"/>
    <property type="match status" value="1"/>
</dbReference>
<proteinExistence type="predicted"/>
<sequence>MAAAAVLVPSLLLAACGSADSTEAGGAASGAPSPTGPADSPSAAASPDGGPWPEPEGEATEAAASSPRLAVTHADGIVVLDAMTLETVEDFELDGFTRVNAAGDGRHVMVTTTGGFAVLDTGTWARPHGDHDHYWTAAPRLSEVMYPAEEPGHVVAHGGRTVLFDDGTGQVVALDSADVADPAADRLEISTGEAHHGVAVELSDGSVLVTEGTEDARSTVRVLDAAGTEVARTDDCPGVHGEATAADEAVVVGCEDGVVVWAGGALTKVAAPDAYGRIGNQRGTHGSPFVLGDYTSDPDAELERPTRVSVIDTRSASLRLVDLPASYSFRSLGRGDAGEALVLGTDGALHVIDPETATLTRSVPVVAAWEEPEDWQEPRPTLLVHDGTAYVTEPATSELHAVDLATGEVWASVTLGVVPDEITAASGEAEAGSEALSDEEAGDEAHEDHEDAGHEDEPSDGPSAGDA</sequence>
<evidence type="ECO:0000313" key="4">
    <source>
        <dbReference type="Proteomes" id="UP001595685"/>
    </source>
</evidence>
<reference evidence="4" key="1">
    <citation type="journal article" date="2019" name="Int. J. Syst. Evol. Microbiol.">
        <title>The Global Catalogue of Microorganisms (GCM) 10K type strain sequencing project: providing services to taxonomists for standard genome sequencing and annotation.</title>
        <authorList>
            <consortium name="The Broad Institute Genomics Platform"/>
            <consortium name="The Broad Institute Genome Sequencing Center for Infectious Disease"/>
            <person name="Wu L."/>
            <person name="Ma J."/>
        </authorList>
    </citation>
    <scope>NUCLEOTIDE SEQUENCE [LARGE SCALE GENOMIC DNA]</scope>
    <source>
        <strain evidence="4">NCAIM B.02333</strain>
    </source>
</reference>
<comment type="caution">
    <text evidence="3">The sequence shown here is derived from an EMBL/GenBank/DDBJ whole genome shotgun (WGS) entry which is preliminary data.</text>
</comment>
<dbReference type="Gene3D" id="2.130.10.10">
    <property type="entry name" value="YVTN repeat-like/Quinoprotein amine dehydrogenase"/>
    <property type="match status" value="1"/>
</dbReference>
<dbReference type="RefSeq" id="WP_376983813.1">
    <property type="nucleotide sequence ID" value="NZ_JBBEOI010000038.1"/>
</dbReference>
<dbReference type="PANTHER" id="PTHR47197:SF3">
    <property type="entry name" value="DIHYDRO-HEME D1 DEHYDROGENASE"/>
    <property type="match status" value="1"/>
</dbReference>
<evidence type="ECO:0000256" key="2">
    <source>
        <dbReference type="SAM" id="SignalP"/>
    </source>
</evidence>
<feature type="compositionally biased region" description="Low complexity" evidence="1">
    <location>
        <begin position="424"/>
        <end position="435"/>
    </location>
</feature>
<feature type="region of interest" description="Disordered" evidence="1">
    <location>
        <begin position="19"/>
        <end position="67"/>
    </location>
</feature>
<accession>A0ABV7WFZ4</accession>
<dbReference type="NCBIfam" id="NF038015">
    <property type="entry name" value="AztD"/>
    <property type="match status" value="1"/>
</dbReference>
<keyword evidence="2" id="KW-0732">Signal</keyword>
<feature type="chain" id="PRO_5046477237" evidence="2">
    <location>
        <begin position="20"/>
        <end position="467"/>
    </location>
</feature>
<keyword evidence="4" id="KW-1185">Reference proteome</keyword>
<name>A0ABV7WFZ4_9MICO</name>
<organism evidence="3 4">
    <name type="scientific">Aquipuribacter hungaricus</name>
    <dbReference type="NCBI Taxonomy" id="545624"/>
    <lineage>
        <taxon>Bacteria</taxon>
        <taxon>Bacillati</taxon>
        <taxon>Actinomycetota</taxon>
        <taxon>Actinomycetes</taxon>
        <taxon>Micrococcales</taxon>
        <taxon>Intrasporangiaceae</taxon>
        <taxon>Aquipuribacter</taxon>
    </lineage>
</organism>
<dbReference type="InterPro" id="IPR015943">
    <property type="entry name" value="WD40/YVTN_repeat-like_dom_sf"/>
</dbReference>
<dbReference type="PANTHER" id="PTHR47197">
    <property type="entry name" value="PROTEIN NIRF"/>
    <property type="match status" value="1"/>
</dbReference>
<feature type="compositionally biased region" description="Basic and acidic residues" evidence="1">
    <location>
        <begin position="443"/>
        <end position="456"/>
    </location>
</feature>
<feature type="region of interest" description="Disordered" evidence="1">
    <location>
        <begin position="424"/>
        <end position="467"/>
    </location>
</feature>
<dbReference type="EMBL" id="JBHRWW010000006">
    <property type="protein sequence ID" value="MFC3688775.1"/>
    <property type="molecule type" value="Genomic_DNA"/>
</dbReference>
<dbReference type="InterPro" id="IPR047697">
    <property type="entry name" value="AztD-like"/>
</dbReference>
<feature type="signal peptide" evidence="2">
    <location>
        <begin position="1"/>
        <end position="19"/>
    </location>
</feature>
<dbReference type="InterPro" id="IPR011044">
    <property type="entry name" value="Quino_amine_DH_bsu"/>
</dbReference>
<feature type="compositionally biased region" description="Low complexity" evidence="1">
    <location>
        <begin position="19"/>
        <end position="51"/>
    </location>
</feature>
<gene>
    <name evidence="3" type="primary">aztD</name>
    <name evidence="3" type="ORF">ACFOLH_10520</name>
</gene>
<evidence type="ECO:0000256" key="1">
    <source>
        <dbReference type="SAM" id="MobiDB-lite"/>
    </source>
</evidence>
<protein>
    <submittedName>
        <fullName evidence="3">Zinc metallochaperone AztD</fullName>
    </submittedName>
</protein>
<evidence type="ECO:0000313" key="3">
    <source>
        <dbReference type="EMBL" id="MFC3688775.1"/>
    </source>
</evidence>
<dbReference type="Proteomes" id="UP001595685">
    <property type="component" value="Unassembled WGS sequence"/>
</dbReference>
<dbReference type="InterPro" id="IPR051200">
    <property type="entry name" value="Host-pathogen_enzymatic-act"/>
</dbReference>